<dbReference type="EMBL" id="VSTH01000127">
    <property type="protein sequence ID" value="TYO62678.1"/>
    <property type="molecule type" value="Genomic_DNA"/>
</dbReference>
<evidence type="ECO:0000313" key="1">
    <source>
        <dbReference type="EMBL" id="TYO62678.1"/>
    </source>
</evidence>
<gene>
    <name evidence="1" type="ORF">FXV83_31730</name>
</gene>
<reference evidence="1 2" key="1">
    <citation type="submission" date="2019-08" db="EMBL/GenBank/DDBJ databases">
        <title>Bradyrhizobium hipponensis sp. nov., a rhizobium isolated from a Lupinus angustifolius root nodule in Tunisia.</title>
        <authorList>
            <person name="Off K."/>
            <person name="Rejili M."/>
            <person name="Mars M."/>
            <person name="Brachmann A."/>
            <person name="Marin M."/>
        </authorList>
    </citation>
    <scope>NUCLEOTIDE SEQUENCE [LARGE SCALE GENOMIC DNA]</scope>
    <source>
        <strain evidence="2">aSej3</strain>
    </source>
</reference>
<accession>A0A5S4YF59</accession>
<dbReference type="RefSeq" id="WP_148743516.1">
    <property type="nucleotide sequence ID" value="NZ_VSTH01000127.1"/>
</dbReference>
<dbReference type="Proteomes" id="UP000324797">
    <property type="component" value="Unassembled WGS sequence"/>
</dbReference>
<dbReference type="AlphaFoldDB" id="A0A5S4YF59"/>
<sequence length="91" mass="9609">MTECGAICLDAFQRLIPLPSGGRFYDRAEVILTALADAVVTSDTTGVSWISGEPDKWPLPAGIALSLPPQGGRIVAFHYSKHDPAGIASRS</sequence>
<keyword evidence="2" id="KW-1185">Reference proteome</keyword>
<name>A0A5S4YF59_9BRAD</name>
<organism evidence="1 2">
    <name type="scientific">Bradyrhizobium hipponense</name>
    <dbReference type="NCBI Taxonomy" id="2605638"/>
    <lineage>
        <taxon>Bacteria</taxon>
        <taxon>Pseudomonadati</taxon>
        <taxon>Pseudomonadota</taxon>
        <taxon>Alphaproteobacteria</taxon>
        <taxon>Hyphomicrobiales</taxon>
        <taxon>Nitrobacteraceae</taxon>
        <taxon>Bradyrhizobium</taxon>
    </lineage>
</organism>
<comment type="caution">
    <text evidence="1">The sequence shown here is derived from an EMBL/GenBank/DDBJ whole genome shotgun (WGS) entry which is preliminary data.</text>
</comment>
<evidence type="ECO:0000313" key="2">
    <source>
        <dbReference type="Proteomes" id="UP000324797"/>
    </source>
</evidence>
<proteinExistence type="predicted"/>
<protein>
    <submittedName>
        <fullName evidence="1">Uncharacterized protein</fullName>
    </submittedName>
</protein>